<evidence type="ECO:0000313" key="2">
    <source>
        <dbReference type="Proteomes" id="UP000308707"/>
    </source>
</evidence>
<dbReference type="RefSeq" id="WP_137267093.1">
    <property type="nucleotide sequence ID" value="NZ_SZUA01000002.1"/>
</dbReference>
<comment type="caution">
    <text evidence="1">The sequence shown here is derived from an EMBL/GenBank/DDBJ whole genome shotgun (WGS) entry which is preliminary data.</text>
</comment>
<organism evidence="1 2">
    <name type="scientific">Luteimonas gilva</name>
    <dbReference type="NCBI Taxonomy" id="2572684"/>
    <lineage>
        <taxon>Bacteria</taxon>
        <taxon>Pseudomonadati</taxon>
        <taxon>Pseudomonadota</taxon>
        <taxon>Gammaproteobacteria</taxon>
        <taxon>Lysobacterales</taxon>
        <taxon>Lysobacteraceae</taxon>
        <taxon>Luteimonas</taxon>
    </lineage>
</organism>
<protein>
    <submittedName>
        <fullName evidence="1">Uncharacterized protein</fullName>
    </submittedName>
</protein>
<dbReference type="Proteomes" id="UP000308707">
    <property type="component" value="Unassembled WGS sequence"/>
</dbReference>
<evidence type="ECO:0000313" key="1">
    <source>
        <dbReference type="EMBL" id="TKR30663.1"/>
    </source>
</evidence>
<accession>A0A4V6XUS7</accession>
<dbReference type="AlphaFoldDB" id="A0A4V6XUS7"/>
<proteinExistence type="predicted"/>
<dbReference type="EMBL" id="SZUA01000002">
    <property type="protein sequence ID" value="TKR30663.1"/>
    <property type="molecule type" value="Genomic_DNA"/>
</dbReference>
<keyword evidence="2" id="KW-1185">Reference proteome</keyword>
<gene>
    <name evidence="1" type="ORF">FCE95_11175</name>
</gene>
<reference evidence="1 2" key="1">
    <citation type="submission" date="2019-04" db="EMBL/GenBank/DDBJ databases">
        <title>Reference strain of H23.</title>
        <authorList>
            <person name="Luo X."/>
        </authorList>
    </citation>
    <scope>NUCLEOTIDE SEQUENCE [LARGE SCALE GENOMIC DNA]</scope>
    <source>
        <strain evidence="1 2">H23</strain>
    </source>
</reference>
<name>A0A4V6XUS7_9GAMM</name>
<sequence length="71" mass="7727">MKAGAAETVPIAREPGDSCLYDAKIVWRDGGTLIHQGLDFCEYITYHPGRYLYAPAATEAGQRVAQADAVR</sequence>